<evidence type="ECO:0000313" key="3">
    <source>
        <dbReference type="Proteomes" id="UP000799779"/>
    </source>
</evidence>
<dbReference type="EMBL" id="ML977587">
    <property type="protein sequence ID" value="KAF2000685.1"/>
    <property type="molecule type" value="Genomic_DNA"/>
</dbReference>
<organism evidence="2 3">
    <name type="scientific">Amniculicola lignicola CBS 123094</name>
    <dbReference type="NCBI Taxonomy" id="1392246"/>
    <lineage>
        <taxon>Eukaryota</taxon>
        <taxon>Fungi</taxon>
        <taxon>Dikarya</taxon>
        <taxon>Ascomycota</taxon>
        <taxon>Pezizomycotina</taxon>
        <taxon>Dothideomycetes</taxon>
        <taxon>Pleosporomycetidae</taxon>
        <taxon>Pleosporales</taxon>
        <taxon>Amniculicolaceae</taxon>
        <taxon>Amniculicola</taxon>
    </lineage>
</organism>
<dbReference type="AlphaFoldDB" id="A0A6A5WNP0"/>
<feature type="compositionally biased region" description="Basic residues" evidence="1">
    <location>
        <begin position="66"/>
        <end position="78"/>
    </location>
</feature>
<name>A0A6A5WNP0_9PLEO</name>
<gene>
    <name evidence="2" type="ORF">P154DRAFT_575740</name>
</gene>
<dbReference type="OrthoDB" id="3929108at2759"/>
<feature type="compositionally biased region" description="Polar residues" evidence="1">
    <location>
        <begin position="104"/>
        <end position="116"/>
    </location>
</feature>
<feature type="compositionally biased region" description="Low complexity" evidence="1">
    <location>
        <begin position="79"/>
        <end position="102"/>
    </location>
</feature>
<feature type="region of interest" description="Disordered" evidence="1">
    <location>
        <begin position="37"/>
        <end position="118"/>
    </location>
</feature>
<evidence type="ECO:0000256" key="1">
    <source>
        <dbReference type="SAM" id="MobiDB-lite"/>
    </source>
</evidence>
<evidence type="ECO:0000313" key="2">
    <source>
        <dbReference type="EMBL" id="KAF2000685.1"/>
    </source>
</evidence>
<protein>
    <submittedName>
        <fullName evidence="2">Uncharacterized protein</fullName>
    </submittedName>
</protein>
<dbReference type="Proteomes" id="UP000799779">
    <property type="component" value="Unassembled WGS sequence"/>
</dbReference>
<reference evidence="2" key="1">
    <citation type="journal article" date="2020" name="Stud. Mycol.">
        <title>101 Dothideomycetes genomes: a test case for predicting lifestyles and emergence of pathogens.</title>
        <authorList>
            <person name="Haridas S."/>
            <person name="Albert R."/>
            <person name="Binder M."/>
            <person name="Bloem J."/>
            <person name="Labutti K."/>
            <person name="Salamov A."/>
            <person name="Andreopoulos B."/>
            <person name="Baker S."/>
            <person name="Barry K."/>
            <person name="Bills G."/>
            <person name="Bluhm B."/>
            <person name="Cannon C."/>
            <person name="Castanera R."/>
            <person name="Culley D."/>
            <person name="Daum C."/>
            <person name="Ezra D."/>
            <person name="Gonzalez J."/>
            <person name="Henrissat B."/>
            <person name="Kuo A."/>
            <person name="Liang C."/>
            <person name="Lipzen A."/>
            <person name="Lutzoni F."/>
            <person name="Magnuson J."/>
            <person name="Mondo S."/>
            <person name="Nolan M."/>
            <person name="Ohm R."/>
            <person name="Pangilinan J."/>
            <person name="Park H.-J."/>
            <person name="Ramirez L."/>
            <person name="Alfaro M."/>
            <person name="Sun H."/>
            <person name="Tritt A."/>
            <person name="Yoshinaga Y."/>
            <person name="Zwiers L.-H."/>
            <person name="Turgeon B."/>
            <person name="Goodwin S."/>
            <person name="Spatafora J."/>
            <person name="Crous P."/>
            <person name="Grigoriev I."/>
        </authorList>
    </citation>
    <scope>NUCLEOTIDE SEQUENCE</scope>
    <source>
        <strain evidence="2">CBS 123094</strain>
    </source>
</reference>
<keyword evidence="3" id="KW-1185">Reference proteome</keyword>
<proteinExistence type="predicted"/>
<sequence>MCHWALHIWKCGESYFTKSSPCSFDRAVHDPDSLLNPLHPSVVPTGLDNKPLSPPSTQASTPNAKKPGKRSHQKKGRKSNNNNNRSGTPLPRLSLSRTPLPTIKDSSNTTSPSAQDQFAPDIIYATNTDTGARIPIPLCEVGKASSLGDRNAARGENAKCHIFEVVVQKQEPTIHEPSILVSSAQVVHHVSTVDLRPIAPAKIDSASGDSDEINAHQSFIVAWDWSLVLPAELRDQRFSFDVGWSQVTKISRHPLLFLTVSLLFHTGFLDRQ</sequence>
<accession>A0A6A5WNP0</accession>